<dbReference type="VEuPathDB" id="AmoebaDB:EHI8A_104590"/>
<dbReference type="InterPro" id="IPR000182">
    <property type="entry name" value="GNAT_dom"/>
</dbReference>
<dbReference type="CDD" id="cd04301">
    <property type="entry name" value="NAT_SF"/>
    <property type="match status" value="1"/>
</dbReference>
<dbReference type="PANTHER" id="PTHR45896">
    <property type="entry name" value="N-ALPHA-ACETYLTRANSFERASE 30"/>
    <property type="match status" value="1"/>
</dbReference>
<evidence type="ECO:0000313" key="5">
    <source>
        <dbReference type="EMBL" id="GAT98857.1"/>
    </source>
</evidence>
<dbReference type="FunFam" id="3.40.630.30:FF:000241">
    <property type="entry name" value="Acetyltransferase GNAT family protein, putative"/>
    <property type="match status" value="1"/>
</dbReference>
<dbReference type="VEuPathDB" id="AmoebaDB:EHI7A_097700"/>
<dbReference type="PROSITE" id="PS51186">
    <property type="entry name" value="GNAT"/>
    <property type="match status" value="1"/>
</dbReference>
<dbReference type="GO" id="GO:0031417">
    <property type="term" value="C:NatC complex"/>
    <property type="evidence" value="ECO:0007669"/>
    <property type="project" value="TreeGrafter"/>
</dbReference>
<keyword evidence="1 5" id="KW-0808">Transferase</keyword>
<dbReference type="Proteomes" id="UP000078387">
    <property type="component" value="Unassembled WGS sequence"/>
</dbReference>
<protein>
    <submittedName>
        <fullName evidence="5">Acetyltransferase gnat family</fullName>
    </submittedName>
</protein>
<evidence type="ECO:0000259" key="4">
    <source>
        <dbReference type="PROSITE" id="PS51186"/>
    </source>
</evidence>
<accession>A0A5K1VNF0</accession>
<dbReference type="Pfam" id="PF00583">
    <property type="entry name" value="Acetyltransf_1"/>
    <property type="match status" value="1"/>
</dbReference>
<dbReference type="GO" id="GO:0004596">
    <property type="term" value="F:protein-N-terminal amino-acid acetyltransferase activity"/>
    <property type="evidence" value="ECO:0007669"/>
    <property type="project" value="InterPro"/>
</dbReference>
<dbReference type="OMA" id="EDIQYTN"/>
<proteinExistence type="inferred from homology"/>
<dbReference type="InterPro" id="IPR044542">
    <property type="entry name" value="NAA30-like"/>
</dbReference>
<comment type="similarity">
    <text evidence="3">Belongs to the acetyltransferase family. MAK3 subfamily.</text>
</comment>
<name>A0A5K1VNF0_ENTHI</name>
<feature type="domain" description="N-acetyltransferase" evidence="4">
    <location>
        <begin position="5"/>
        <end position="155"/>
    </location>
</feature>
<dbReference type="InterPro" id="IPR016181">
    <property type="entry name" value="Acyl_CoA_acyltransferase"/>
</dbReference>
<sequence length="171" mass="19763">MSESIEIVPYTGEEQMGYIMDLMKRTLSEPYSIYTYRYFLKSWPHLCFFAKDKTTNKYVGCCIGKQSIQNNLQQGYLAMLSVEDNYRRKGIATLLSMKLFNTMIENKCDRIVLETEADNVSSLALYTKLGFVKEQFLNKYYMNGSDAYQLTLALNPNGVTKQLSLIIDEDK</sequence>
<evidence type="ECO:0000256" key="2">
    <source>
        <dbReference type="ARBA" id="ARBA00023315"/>
    </source>
</evidence>
<dbReference type="EMBL" id="BDEQ01000001">
    <property type="protein sequence ID" value="GAT98857.1"/>
    <property type="molecule type" value="Genomic_DNA"/>
</dbReference>
<gene>
    <name evidence="5" type="ORF">CL6EHI_123240</name>
</gene>
<evidence type="ECO:0000256" key="1">
    <source>
        <dbReference type="ARBA" id="ARBA00022679"/>
    </source>
</evidence>
<keyword evidence="2" id="KW-0012">Acyltransferase</keyword>
<comment type="caution">
    <text evidence="5">The sequence shown here is derived from an EMBL/GenBank/DDBJ whole genome shotgun (WGS) entry which is preliminary data.</text>
</comment>
<dbReference type="PANTHER" id="PTHR45896:SF1">
    <property type="entry name" value="N-ALPHA-ACETYLTRANSFERASE 30"/>
    <property type="match status" value="1"/>
</dbReference>
<dbReference type="Gene3D" id="3.40.630.30">
    <property type="match status" value="1"/>
</dbReference>
<dbReference type="SUPFAM" id="SSF55729">
    <property type="entry name" value="Acyl-CoA N-acyltransferases (Nat)"/>
    <property type="match status" value="1"/>
</dbReference>
<dbReference type="VEuPathDB" id="AmoebaDB:EHI5A_138850"/>
<dbReference type="VEuPathDB" id="AmoebaDB:EHI_123240"/>
<dbReference type="VEuPathDB" id="AmoebaDB:KM1_175370"/>
<organism evidence="5 6">
    <name type="scientific">Entamoeba histolytica</name>
    <dbReference type="NCBI Taxonomy" id="5759"/>
    <lineage>
        <taxon>Eukaryota</taxon>
        <taxon>Amoebozoa</taxon>
        <taxon>Evosea</taxon>
        <taxon>Archamoebae</taxon>
        <taxon>Mastigamoebida</taxon>
        <taxon>Entamoebidae</taxon>
        <taxon>Entamoeba</taxon>
    </lineage>
</organism>
<evidence type="ECO:0000313" key="6">
    <source>
        <dbReference type="Proteomes" id="UP000078387"/>
    </source>
</evidence>
<dbReference type="AlphaFoldDB" id="A0A5K1VNF0"/>
<reference evidence="5 6" key="1">
    <citation type="submission" date="2016-05" db="EMBL/GenBank/DDBJ databases">
        <title>First whole genome sequencing of Entamoeba histolytica HM1:IMSS-clone-6.</title>
        <authorList>
            <person name="Mukherjee Avik.K."/>
            <person name="Izumyama S."/>
            <person name="Nakada-Tsukui K."/>
            <person name="Nozaki T."/>
        </authorList>
    </citation>
    <scope>NUCLEOTIDE SEQUENCE [LARGE SCALE GENOMIC DNA]</scope>
    <source>
        <strain evidence="5 6">HM1:IMSS clone 6</strain>
    </source>
</reference>
<evidence type="ECO:0000256" key="3">
    <source>
        <dbReference type="ARBA" id="ARBA00024025"/>
    </source>
</evidence>